<gene>
    <name evidence="3" type="ORF">H4W80_006736</name>
</gene>
<evidence type="ECO:0000256" key="1">
    <source>
        <dbReference type="SAM" id="MobiDB-lite"/>
    </source>
</evidence>
<sequence length="182" mass="18693">MTLAGAALLTLPLSGTAFADARPQPAATVTAPRPAATVTAPRPAATVTAPRPAATVTAPRPTRSNPVTPTVSQDQLAKGRDDVRKVELKVSVDPDRVRAGDSYDVTITAKGLRSGTAIVTGPEGKSYRVALSGGKATKTLTVPSKAKPGSETVTVKVGNQTATASFDVVAPRSQRHHDHDGK</sequence>
<feature type="compositionally biased region" description="Low complexity" evidence="1">
    <location>
        <begin position="22"/>
        <end position="63"/>
    </location>
</feature>
<feature type="chain" id="PRO_5046935061" evidence="2">
    <location>
        <begin position="20"/>
        <end position="182"/>
    </location>
</feature>
<reference evidence="3 4" key="1">
    <citation type="submission" date="2020-10" db="EMBL/GenBank/DDBJ databases">
        <title>Sequencing the genomes of 1000 actinobacteria strains.</title>
        <authorList>
            <person name="Klenk H.-P."/>
        </authorList>
    </citation>
    <scope>NUCLEOTIDE SEQUENCE [LARGE SCALE GENOMIC DNA]</scope>
    <source>
        <strain evidence="3 4">DSM 43173</strain>
    </source>
</reference>
<keyword evidence="2" id="KW-0732">Signal</keyword>
<name>A0ABR9M7E3_9ACTN</name>
<organism evidence="3 4">
    <name type="scientific">Nonomuraea angiospora</name>
    <dbReference type="NCBI Taxonomy" id="46172"/>
    <lineage>
        <taxon>Bacteria</taxon>
        <taxon>Bacillati</taxon>
        <taxon>Actinomycetota</taxon>
        <taxon>Actinomycetes</taxon>
        <taxon>Streptosporangiales</taxon>
        <taxon>Streptosporangiaceae</taxon>
        <taxon>Nonomuraea</taxon>
    </lineage>
</organism>
<proteinExistence type="predicted"/>
<accession>A0ABR9M7E3</accession>
<protein>
    <submittedName>
        <fullName evidence="3">Uncharacterized protein</fullName>
    </submittedName>
</protein>
<evidence type="ECO:0000256" key="2">
    <source>
        <dbReference type="SAM" id="SignalP"/>
    </source>
</evidence>
<dbReference type="Proteomes" id="UP000633509">
    <property type="component" value="Unassembled WGS sequence"/>
</dbReference>
<comment type="caution">
    <text evidence="3">The sequence shown here is derived from an EMBL/GenBank/DDBJ whole genome shotgun (WGS) entry which is preliminary data.</text>
</comment>
<dbReference type="RefSeq" id="WP_192788692.1">
    <property type="nucleotide sequence ID" value="NZ_JADBEK010000001.1"/>
</dbReference>
<feature type="region of interest" description="Disordered" evidence="1">
    <location>
        <begin position="22"/>
        <end position="82"/>
    </location>
</feature>
<feature type="compositionally biased region" description="Polar residues" evidence="1">
    <location>
        <begin position="64"/>
        <end position="75"/>
    </location>
</feature>
<dbReference type="EMBL" id="JADBEK010000001">
    <property type="protein sequence ID" value="MBE1588478.1"/>
    <property type="molecule type" value="Genomic_DNA"/>
</dbReference>
<feature type="signal peptide" evidence="2">
    <location>
        <begin position="1"/>
        <end position="19"/>
    </location>
</feature>
<evidence type="ECO:0000313" key="3">
    <source>
        <dbReference type="EMBL" id="MBE1588478.1"/>
    </source>
</evidence>
<evidence type="ECO:0000313" key="4">
    <source>
        <dbReference type="Proteomes" id="UP000633509"/>
    </source>
</evidence>
<keyword evidence="4" id="KW-1185">Reference proteome</keyword>